<dbReference type="InterPro" id="IPR041698">
    <property type="entry name" value="Methyltransf_25"/>
</dbReference>
<organism evidence="2 3">
    <name type="scientific">Tessaracoccus oleiagri</name>
    <dbReference type="NCBI Taxonomy" id="686624"/>
    <lineage>
        <taxon>Bacteria</taxon>
        <taxon>Bacillati</taxon>
        <taxon>Actinomycetota</taxon>
        <taxon>Actinomycetes</taxon>
        <taxon>Propionibacteriales</taxon>
        <taxon>Propionibacteriaceae</taxon>
        <taxon>Tessaracoccus</taxon>
    </lineage>
</organism>
<dbReference type="Gene3D" id="3.40.50.150">
    <property type="entry name" value="Vaccinia Virus protein VP39"/>
    <property type="match status" value="1"/>
</dbReference>
<gene>
    <name evidence="2" type="ORF">SAMN04488242_0436</name>
</gene>
<dbReference type="SUPFAM" id="SSF53335">
    <property type="entry name" value="S-adenosyl-L-methionine-dependent methyltransferases"/>
    <property type="match status" value="1"/>
</dbReference>
<dbReference type="CDD" id="cd02440">
    <property type="entry name" value="AdoMet_MTases"/>
    <property type="match status" value="1"/>
</dbReference>
<keyword evidence="2" id="KW-0489">Methyltransferase</keyword>
<evidence type="ECO:0000313" key="3">
    <source>
        <dbReference type="Proteomes" id="UP000199475"/>
    </source>
</evidence>
<dbReference type="Pfam" id="PF13649">
    <property type="entry name" value="Methyltransf_25"/>
    <property type="match status" value="1"/>
</dbReference>
<evidence type="ECO:0000313" key="2">
    <source>
        <dbReference type="EMBL" id="SDL14657.1"/>
    </source>
</evidence>
<sequence length="289" mass="32215">MDDDVTITWGEARDTNRLNWDDRAVLHEHSYGVEAFRDPEHLSDVVAADLPVLEQHLDTDALDEGRPLEGLDVLHLQCHIGTDTISLARAGGRVTGLDFSPAALDVARRLAEEVGADVRWVESDALDARAAVEGEFDVVYTSIGAICWLEDLQRWAAQIAALLRPGGVFYIRDGHPVLLALDEDADELVLRYRYFGNGRAQQWDDASTYAGEGVVAHSRTYEWPHPVSEVIGVLLAEGLVLERFDEGRTLPWQFSKRMVDVGGGEYEWPGADRERVPVTFTVVARKPRE</sequence>
<dbReference type="STRING" id="686624.SAMN04488242_0436"/>
<dbReference type="InterPro" id="IPR029063">
    <property type="entry name" value="SAM-dependent_MTases_sf"/>
</dbReference>
<feature type="domain" description="Methyltransferase" evidence="1">
    <location>
        <begin position="73"/>
        <end position="167"/>
    </location>
</feature>
<keyword evidence="2" id="KW-0808">Transferase</keyword>
<name>A0A1G9HNT9_9ACTN</name>
<dbReference type="AlphaFoldDB" id="A0A1G9HNT9"/>
<dbReference type="OrthoDB" id="8385759at2"/>
<dbReference type="PANTHER" id="PTHR43464">
    <property type="entry name" value="METHYLTRANSFERASE"/>
    <property type="match status" value="1"/>
</dbReference>
<dbReference type="Proteomes" id="UP000199475">
    <property type="component" value="Unassembled WGS sequence"/>
</dbReference>
<protein>
    <submittedName>
        <fullName evidence="2">Methyltransferase domain-containing protein</fullName>
    </submittedName>
</protein>
<accession>A0A1G9HNT9</accession>
<proteinExistence type="predicted"/>
<dbReference type="GO" id="GO:0008168">
    <property type="term" value="F:methyltransferase activity"/>
    <property type="evidence" value="ECO:0007669"/>
    <property type="project" value="UniProtKB-KW"/>
</dbReference>
<dbReference type="EMBL" id="FNGP01000001">
    <property type="protein sequence ID" value="SDL14657.1"/>
    <property type="molecule type" value="Genomic_DNA"/>
</dbReference>
<dbReference type="RefSeq" id="WP_093248528.1">
    <property type="nucleotide sequence ID" value="NZ_FNGP01000001.1"/>
</dbReference>
<reference evidence="2 3" key="1">
    <citation type="submission" date="2016-10" db="EMBL/GenBank/DDBJ databases">
        <authorList>
            <person name="de Groot N.N."/>
        </authorList>
    </citation>
    <scope>NUCLEOTIDE SEQUENCE [LARGE SCALE GENOMIC DNA]</scope>
    <source>
        <strain evidence="2 3">CGMCC 1.9159</strain>
    </source>
</reference>
<dbReference type="GO" id="GO:0032259">
    <property type="term" value="P:methylation"/>
    <property type="evidence" value="ECO:0007669"/>
    <property type="project" value="UniProtKB-KW"/>
</dbReference>
<keyword evidence="3" id="KW-1185">Reference proteome</keyword>
<evidence type="ECO:0000259" key="1">
    <source>
        <dbReference type="Pfam" id="PF13649"/>
    </source>
</evidence>
<dbReference type="PANTHER" id="PTHR43464:SF82">
    <property type="entry name" value="METHYLTRANSFERASE DOMAIN-CONTAINING PROTEIN"/>
    <property type="match status" value="1"/>
</dbReference>